<feature type="compositionally biased region" description="Basic and acidic residues" evidence="7">
    <location>
        <begin position="17"/>
        <end position="42"/>
    </location>
</feature>
<gene>
    <name evidence="9" type="ORF">SCF082_LOCUS20968</name>
</gene>
<dbReference type="EMBL" id="CAXAMM010014803">
    <property type="protein sequence ID" value="CAK9034702.1"/>
    <property type="molecule type" value="Genomic_DNA"/>
</dbReference>
<protein>
    <submittedName>
        <fullName evidence="9">Protein mono-ADP-ribosyltransferase PARP15 (ADP-ribosyltransferase diphtheria toxin-like 7) (ARTD7) (B-aggressive lymphoma protein 3) (Poly [ADP-ribose] polymerase 15) (PARP-15)</fullName>
    </submittedName>
</protein>
<dbReference type="Gene3D" id="1.10.238.10">
    <property type="entry name" value="EF-hand"/>
    <property type="match status" value="1"/>
</dbReference>
<evidence type="ECO:0000313" key="9">
    <source>
        <dbReference type="EMBL" id="CAK9034702.1"/>
    </source>
</evidence>
<evidence type="ECO:0000256" key="7">
    <source>
        <dbReference type="SAM" id="MobiDB-lite"/>
    </source>
</evidence>
<keyword evidence="6" id="KW-0539">Nucleus</keyword>
<dbReference type="PROSITE" id="PS50222">
    <property type="entry name" value="EF_HAND_2"/>
    <property type="match status" value="2"/>
</dbReference>
<dbReference type="InterPro" id="IPR018247">
    <property type="entry name" value="EF_Hand_1_Ca_BS"/>
</dbReference>
<feature type="region of interest" description="Disordered" evidence="7">
    <location>
        <begin position="258"/>
        <end position="278"/>
    </location>
</feature>
<dbReference type="SUPFAM" id="SSF47473">
    <property type="entry name" value="EF-hand"/>
    <property type="match status" value="1"/>
</dbReference>
<dbReference type="Proteomes" id="UP001642464">
    <property type="component" value="Unassembled WGS sequence"/>
</dbReference>
<keyword evidence="2" id="KW-0328">Glycosyltransferase</keyword>
<dbReference type="SMART" id="SM00054">
    <property type="entry name" value="EFh"/>
    <property type="match status" value="2"/>
</dbReference>
<evidence type="ECO:0000256" key="1">
    <source>
        <dbReference type="ARBA" id="ARBA00004123"/>
    </source>
</evidence>
<comment type="caution">
    <text evidence="9">The sequence shown here is derived from an EMBL/GenBank/DDBJ whole genome shotgun (WGS) entry which is preliminary data.</text>
</comment>
<feature type="domain" description="EF-hand" evidence="8">
    <location>
        <begin position="63"/>
        <end position="98"/>
    </location>
</feature>
<name>A0ABP0L8X6_9DINO</name>
<dbReference type="InterPro" id="IPR002048">
    <property type="entry name" value="EF_hand_dom"/>
</dbReference>
<comment type="subcellular location">
    <subcellularLocation>
        <location evidence="1">Nucleus</location>
    </subcellularLocation>
</comment>
<keyword evidence="3" id="KW-0808">Transferase</keyword>
<evidence type="ECO:0000256" key="2">
    <source>
        <dbReference type="ARBA" id="ARBA00022676"/>
    </source>
</evidence>
<organism evidence="9 10">
    <name type="scientific">Durusdinium trenchii</name>
    <dbReference type="NCBI Taxonomy" id="1381693"/>
    <lineage>
        <taxon>Eukaryota</taxon>
        <taxon>Sar</taxon>
        <taxon>Alveolata</taxon>
        <taxon>Dinophyceae</taxon>
        <taxon>Suessiales</taxon>
        <taxon>Symbiodiniaceae</taxon>
        <taxon>Durusdinium</taxon>
    </lineage>
</organism>
<evidence type="ECO:0000259" key="8">
    <source>
        <dbReference type="PROSITE" id="PS50222"/>
    </source>
</evidence>
<dbReference type="SUPFAM" id="SSF56399">
    <property type="entry name" value="ADP-ribosylation"/>
    <property type="match status" value="1"/>
</dbReference>
<feature type="compositionally biased region" description="Low complexity" evidence="7">
    <location>
        <begin position="258"/>
        <end position="275"/>
    </location>
</feature>
<dbReference type="Gene3D" id="3.90.228.10">
    <property type="match status" value="1"/>
</dbReference>
<evidence type="ECO:0000256" key="5">
    <source>
        <dbReference type="ARBA" id="ARBA00023027"/>
    </source>
</evidence>
<evidence type="ECO:0000256" key="3">
    <source>
        <dbReference type="ARBA" id="ARBA00022679"/>
    </source>
</evidence>
<dbReference type="PANTHER" id="PTHR14453">
    <property type="entry name" value="PARP/ZINC FINGER CCCH TYPE DOMAIN CONTAINING PROTEIN"/>
    <property type="match status" value="1"/>
</dbReference>
<keyword evidence="4" id="KW-0106">Calcium</keyword>
<dbReference type="InterPro" id="IPR011992">
    <property type="entry name" value="EF-hand-dom_pair"/>
</dbReference>
<dbReference type="PANTHER" id="PTHR14453:SF67">
    <property type="entry name" value="POLY [ADP-RIBOSE] POLYMERASE"/>
    <property type="match status" value="1"/>
</dbReference>
<accession>A0ABP0L8X6</accession>
<keyword evidence="10" id="KW-1185">Reference proteome</keyword>
<feature type="compositionally biased region" description="Low complexity" evidence="7">
    <location>
        <begin position="1"/>
        <end position="14"/>
    </location>
</feature>
<dbReference type="PROSITE" id="PS00018">
    <property type="entry name" value="EF_HAND_1"/>
    <property type="match status" value="2"/>
</dbReference>
<evidence type="ECO:0000256" key="4">
    <source>
        <dbReference type="ARBA" id="ARBA00022837"/>
    </source>
</evidence>
<keyword evidence="5" id="KW-0520">NAD</keyword>
<dbReference type="InterPro" id="IPR052056">
    <property type="entry name" value="Mono-ARTD/PARP"/>
</dbReference>
<evidence type="ECO:0000256" key="6">
    <source>
        <dbReference type="ARBA" id="ARBA00023242"/>
    </source>
</evidence>
<reference evidence="9 10" key="1">
    <citation type="submission" date="2024-02" db="EMBL/GenBank/DDBJ databases">
        <authorList>
            <person name="Chen Y."/>
            <person name="Shah S."/>
            <person name="Dougan E. K."/>
            <person name="Thang M."/>
            <person name="Chan C."/>
        </authorList>
    </citation>
    <scope>NUCLEOTIDE SEQUENCE [LARGE SCALE GENOMIC DNA]</scope>
</reference>
<sequence length="719" mass="79832">MANRRAAFAWAQNAKAKKAEKERLAERKPKNEVRSERSEPSRAQRSKSLAELLAEEERGHGPKLEEALLAIFKLIDADGGGSISKLELIGAVYRHALVASFVLQGHGLSTDLFQDSAGQISINEYSFDVVDDIFDSMAGGGTRVKYADFSAYFRRVAAACLAAEKEEAKMREIFRLIDVDGDGSVSKLELVAAMQNSTRAGSYLLPNVNTRNVLENETSYDIVCGLFDQIASGRKRISFQDFRNYLTTRFADNFDRTPSVSSASPLSSCSPTSTSEHADRSTMKLMILAPGFGQNPQQASMLAQAGYQLLWFTDLPEYPDEGARLTYQTVAPFLAKIRDEIQRLKPTALLCASQGGAYLVGLWQLGYWKGPSVMLNAHPSLPMRLPSAAPIVLAHGSNDEVYLWRREDLEDLVCTASPNRCLLYYTSNSGYLASGSLTRLGDRHLMQSILSNDCLPRLIDAAVSSIGPELYMLQTWQSQLGEDRREAQHWLGYSLERLRRFWTSPGRRGRDEKLHSVPSNSEEYKKVATIFRSEPTEAPAYMLSSQASWERLPIYKIERVENGGQMEGSAIPYRDGVRASLKQQGVDFDPSIHSCWTFHGADHDALMSIVRDPVVGFQPLISGSRNSPVWGSGTYFARDAKYVADGQFCPRRSDGLRCMLLCLVTMGIPCLGDPQQKGVLPFRQKPHRYNATVDSLSSPEVQVIQQSGAAYPAYLITFS</sequence>
<feature type="domain" description="EF-hand" evidence="8">
    <location>
        <begin position="165"/>
        <end position="200"/>
    </location>
</feature>
<proteinExistence type="predicted"/>
<dbReference type="Pfam" id="PF13202">
    <property type="entry name" value="EF-hand_5"/>
    <property type="match status" value="1"/>
</dbReference>
<dbReference type="Pfam" id="PF13405">
    <property type="entry name" value="EF-hand_6"/>
    <property type="match status" value="1"/>
</dbReference>
<evidence type="ECO:0000313" key="10">
    <source>
        <dbReference type="Proteomes" id="UP001642464"/>
    </source>
</evidence>
<feature type="region of interest" description="Disordered" evidence="7">
    <location>
        <begin position="1"/>
        <end position="50"/>
    </location>
</feature>